<gene>
    <name evidence="1" type="ORF">FDF74_06580</name>
</gene>
<dbReference type="OrthoDB" id="1921812at2"/>
<organism evidence="1 2">
    <name type="scientific">Clostridium niameyense</name>
    <dbReference type="NCBI Taxonomy" id="1622073"/>
    <lineage>
        <taxon>Bacteria</taxon>
        <taxon>Bacillati</taxon>
        <taxon>Bacillota</taxon>
        <taxon>Clostridia</taxon>
        <taxon>Eubacteriales</taxon>
        <taxon>Clostridiaceae</taxon>
        <taxon>Clostridium</taxon>
    </lineage>
</organism>
<protein>
    <submittedName>
        <fullName evidence="1">Uncharacterized protein</fullName>
    </submittedName>
</protein>
<evidence type="ECO:0000313" key="2">
    <source>
        <dbReference type="Proteomes" id="UP000473885"/>
    </source>
</evidence>
<sequence>MKKLIYIFTFIFFISIVPFSIVHADSGTITLTKVNTSPETIEPGNKFKINFSIKNNKDSKLKDVIITLVGLEGKNTLTGFSPVGTTNEIYVGDISNYSTNSNSINMICDPSLKAGSYNLTVKISYKLYGQYNEETRVIGIVLGNKPNLIITSVNNKDSDNGKKLNVNFINSGRGTLKDVMVNVTAKDKHFSKFFGTMESEDENEFSQELNLSGNINGKIEISYKDELNKEGKIIQDFNIKGEKIDTNSNNKNKKGVLSHIGSFFKALLGIGD</sequence>
<dbReference type="Proteomes" id="UP000473885">
    <property type="component" value="Unassembled WGS sequence"/>
</dbReference>
<dbReference type="AlphaFoldDB" id="A0A6M0RBE0"/>
<evidence type="ECO:0000313" key="1">
    <source>
        <dbReference type="EMBL" id="NEZ46879.1"/>
    </source>
</evidence>
<accession>A0A6M0RBE0</accession>
<proteinExistence type="predicted"/>
<reference evidence="1 2" key="1">
    <citation type="submission" date="2019-04" db="EMBL/GenBank/DDBJ databases">
        <title>Genome sequencing of Clostridium botulinum Groups I-IV and Clostridium butyricum.</title>
        <authorList>
            <person name="Brunt J."/>
            <person name="Van Vliet A.H.M."/>
            <person name="Stringer S.C."/>
            <person name="Carter A.T."/>
            <person name="Peck M.W."/>
        </authorList>
    </citation>
    <scope>NUCLEOTIDE SEQUENCE [LARGE SCALE GENOMIC DNA]</scope>
    <source>
        <strain evidence="1 2">IFR 18/094</strain>
    </source>
</reference>
<name>A0A6M0RBE0_9CLOT</name>
<dbReference type="RefSeq" id="WP_050607841.1">
    <property type="nucleotide sequence ID" value="NZ_CABKUB010000006.1"/>
</dbReference>
<dbReference type="PANTHER" id="PTHR35902:SF3">
    <property type="entry name" value="NPCBM-ASSOCIATED, NEW3 DOMAIN OF ALPHA-GALACTOSIDASE"/>
    <property type="match status" value="1"/>
</dbReference>
<comment type="caution">
    <text evidence="1">The sequence shown here is derived from an EMBL/GenBank/DDBJ whole genome shotgun (WGS) entry which is preliminary data.</text>
</comment>
<keyword evidence="2" id="KW-1185">Reference proteome</keyword>
<dbReference type="EMBL" id="SXDP01000004">
    <property type="protein sequence ID" value="NEZ46879.1"/>
    <property type="molecule type" value="Genomic_DNA"/>
</dbReference>
<dbReference type="PANTHER" id="PTHR35902">
    <property type="entry name" value="S-LAYER DOMAIN-LIKE PROTEIN-RELATED"/>
    <property type="match status" value="1"/>
</dbReference>